<gene>
    <name evidence="19" type="ORF">TCNE_LOCUS10654</name>
</gene>
<dbReference type="PROSITE" id="PS50271">
    <property type="entry name" value="ZF_UBP"/>
    <property type="match status" value="1"/>
</dbReference>
<evidence type="ECO:0000256" key="3">
    <source>
        <dbReference type="ARBA" id="ARBA00022670"/>
    </source>
</evidence>
<dbReference type="PROSITE" id="PS50235">
    <property type="entry name" value="USP_3"/>
    <property type="match status" value="1"/>
</dbReference>
<dbReference type="Gene3D" id="3.90.70.10">
    <property type="entry name" value="Cysteine proteinases"/>
    <property type="match status" value="1"/>
</dbReference>
<dbReference type="SMART" id="SM00290">
    <property type="entry name" value="ZnF_UBP"/>
    <property type="match status" value="1"/>
</dbReference>
<dbReference type="GO" id="GO:0004843">
    <property type="term" value="F:cysteine-type deubiquitinase activity"/>
    <property type="evidence" value="ECO:0007669"/>
    <property type="project" value="UniProtKB-UniRule"/>
</dbReference>
<keyword evidence="8 11" id="KW-0378">Hydrolase</keyword>
<evidence type="ECO:0000256" key="13">
    <source>
        <dbReference type="PIRSR" id="PIRSR016308-3"/>
    </source>
</evidence>
<evidence type="ECO:0000256" key="1">
    <source>
        <dbReference type="ARBA" id="ARBA00000707"/>
    </source>
</evidence>
<evidence type="ECO:0000256" key="7">
    <source>
        <dbReference type="ARBA" id="ARBA00022786"/>
    </source>
</evidence>
<name>A0A183UQ84_TOXCA</name>
<dbReference type="GO" id="GO:0006508">
    <property type="term" value="P:proteolysis"/>
    <property type="evidence" value="ECO:0007669"/>
    <property type="project" value="UniProtKB-KW"/>
</dbReference>
<dbReference type="Pfam" id="PF02148">
    <property type="entry name" value="zf-UBP"/>
    <property type="match status" value="1"/>
</dbReference>
<keyword evidence="4 11" id="KW-0479">Metal-binding</keyword>
<dbReference type="PIRSF" id="PIRSF016308">
    <property type="entry name" value="UBP"/>
    <property type="match status" value="1"/>
</dbReference>
<dbReference type="InterPro" id="IPR038765">
    <property type="entry name" value="Papain-like_cys_pep_sf"/>
</dbReference>
<dbReference type="Pfam" id="PF00443">
    <property type="entry name" value="UCH"/>
    <property type="match status" value="1"/>
</dbReference>
<reference evidence="21" key="1">
    <citation type="submission" date="2016-06" db="UniProtKB">
        <authorList>
            <consortium name="WormBaseParasite"/>
        </authorList>
    </citation>
    <scope>IDENTIFICATION</scope>
</reference>
<dbReference type="GO" id="GO:0005634">
    <property type="term" value="C:nucleus"/>
    <property type="evidence" value="ECO:0007669"/>
    <property type="project" value="TreeGrafter"/>
</dbReference>
<dbReference type="SUPFAM" id="SSF57850">
    <property type="entry name" value="RING/U-box"/>
    <property type="match status" value="1"/>
</dbReference>
<dbReference type="EMBL" id="UYWY01020573">
    <property type="protein sequence ID" value="VDM41975.1"/>
    <property type="molecule type" value="Genomic_DNA"/>
</dbReference>
<evidence type="ECO:0000256" key="10">
    <source>
        <dbReference type="ARBA" id="ARBA00022833"/>
    </source>
</evidence>
<accession>A0A183UQ84</accession>
<feature type="domain" description="USP" evidence="17">
    <location>
        <begin position="332"/>
        <end position="795"/>
    </location>
</feature>
<evidence type="ECO:0000256" key="9">
    <source>
        <dbReference type="ARBA" id="ARBA00022807"/>
    </source>
</evidence>
<dbReference type="SMART" id="SM00165">
    <property type="entry name" value="UBA"/>
    <property type="match status" value="2"/>
</dbReference>
<evidence type="ECO:0000256" key="6">
    <source>
        <dbReference type="ARBA" id="ARBA00022771"/>
    </source>
</evidence>
<dbReference type="PROSITE" id="PS00972">
    <property type="entry name" value="USP_1"/>
    <property type="match status" value="1"/>
</dbReference>
<dbReference type="InterPro" id="IPR013083">
    <property type="entry name" value="Znf_RING/FYVE/PHD"/>
</dbReference>
<organism evidence="20 21">
    <name type="scientific">Toxocara canis</name>
    <name type="common">Canine roundworm</name>
    <dbReference type="NCBI Taxonomy" id="6265"/>
    <lineage>
        <taxon>Eukaryota</taxon>
        <taxon>Metazoa</taxon>
        <taxon>Ecdysozoa</taxon>
        <taxon>Nematoda</taxon>
        <taxon>Chromadorea</taxon>
        <taxon>Rhabditida</taxon>
        <taxon>Spirurina</taxon>
        <taxon>Ascaridomorpha</taxon>
        <taxon>Ascaridoidea</taxon>
        <taxon>Toxocaridae</taxon>
        <taxon>Toxocara</taxon>
    </lineage>
</organism>
<dbReference type="Gene3D" id="1.10.8.10">
    <property type="entry name" value="DNA helicase RuvA subunit, C-terminal domain"/>
    <property type="match status" value="2"/>
</dbReference>
<evidence type="ECO:0000313" key="21">
    <source>
        <dbReference type="WBParaSite" id="TCNE_0001065401-mRNA-1"/>
    </source>
</evidence>
<feature type="binding site" evidence="13">
    <location>
        <position position="200"/>
    </location>
    <ligand>
        <name>Zn(2+)</name>
        <dbReference type="ChEBI" id="CHEBI:29105"/>
    </ligand>
</feature>
<keyword evidence="7 11" id="KW-0833">Ubl conjugation pathway</keyword>
<keyword evidence="5" id="KW-0677">Repeat</keyword>
<proteinExistence type="inferred from homology"/>
<dbReference type="InterPro" id="IPR016652">
    <property type="entry name" value="Ubiquitinyl_hydrolase"/>
</dbReference>
<evidence type="ECO:0000256" key="2">
    <source>
        <dbReference type="ARBA" id="ARBA00009085"/>
    </source>
</evidence>
<dbReference type="AlphaFoldDB" id="A0A183UQ84"/>
<dbReference type="InterPro" id="IPR015940">
    <property type="entry name" value="UBA"/>
</dbReference>
<keyword evidence="3 11" id="KW-0645">Protease</keyword>
<keyword evidence="6 14" id="KW-0863">Zinc-finger</keyword>
<keyword evidence="10 11" id="KW-0862">Zinc</keyword>
<evidence type="ECO:0000256" key="11">
    <source>
        <dbReference type="PIRNR" id="PIRNR016308"/>
    </source>
</evidence>
<dbReference type="SUPFAM" id="SSF46934">
    <property type="entry name" value="UBA-like"/>
    <property type="match status" value="1"/>
</dbReference>
<evidence type="ECO:0000313" key="19">
    <source>
        <dbReference type="EMBL" id="VDM41975.1"/>
    </source>
</evidence>
<dbReference type="Pfam" id="PF17807">
    <property type="entry name" value="zf-UBP_var"/>
    <property type="match status" value="1"/>
</dbReference>
<evidence type="ECO:0000256" key="12">
    <source>
        <dbReference type="PIRSR" id="PIRSR016308-1"/>
    </source>
</evidence>
<feature type="active site" description="Proton acceptor" evidence="12">
    <location>
        <position position="757"/>
    </location>
</feature>
<dbReference type="PANTHER" id="PTHR24006:SF664">
    <property type="entry name" value="UBIQUITIN CARBOXYL-TERMINAL HYDROLASE"/>
    <property type="match status" value="1"/>
</dbReference>
<evidence type="ECO:0000256" key="14">
    <source>
        <dbReference type="PROSITE-ProRule" id="PRU00502"/>
    </source>
</evidence>
<dbReference type="InterPro" id="IPR041432">
    <property type="entry name" value="UBP13_Znf-UBP_var"/>
</dbReference>
<evidence type="ECO:0000259" key="16">
    <source>
        <dbReference type="PROSITE" id="PS50030"/>
    </source>
</evidence>
<dbReference type="GO" id="GO:0016579">
    <property type="term" value="P:protein deubiquitination"/>
    <property type="evidence" value="ECO:0007669"/>
    <property type="project" value="InterPro"/>
</dbReference>
<dbReference type="InterPro" id="IPR001607">
    <property type="entry name" value="Znf_UBP"/>
</dbReference>
<dbReference type="CDD" id="cd14327">
    <property type="entry name" value="UBA_atUPL1_2_like"/>
    <property type="match status" value="1"/>
</dbReference>
<evidence type="ECO:0000256" key="5">
    <source>
        <dbReference type="ARBA" id="ARBA00022737"/>
    </source>
</evidence>
<evidence type="ECO:0000259" key="18">
    <source>
        <dbReference type="PROSITE" id="PS50271"/>
    </source>
</evidence>
<feature type="domain" description="UBA" evidence="16">
    <location>
        <begin position="673"/>
        <end position="714"/>
    </location>
</feature>
<evidence type="ECO:0000256" key="4">
    <source>
        <dbReference type="ARBA" id="ARBA00022723"/>
    </source>
</evidence>
<dbReference type="Pfam" id="PF00627">
    <property type="entry name" value="UBA"/>
    <property type="match status" value="2"/>
</dbReference>
<dbReference type="InterPro" id="IPR009060">
    <property type="entry name" value="UBA-like_sf"/>
</dbReference>
<dbReference type="Proteomes" id="UP000050794">
    <property type="component" value="Unassembled WGS sequence"/>
</dbReference>
<comment type="similarity">
    <text evidence="2 11 15">Belongs to the peptidase C19 family.</text>
</comment>
<feature type="active site" description="Nucleophile" evidence="12">
    <location>
        <position position="341"/>
    </location>
</feature>
<feature type="domain" description="UBP-type" evidence="18">
    <location>
        <begin position="173"/>
        <end position="290"/>
    </location>
</feature>
<sequence length="795" mass="88333">MSEAMEIGSRSVDSETISSKMLDALSYRCPSSATKIFKDECMQCFNTPLHPGGLFVCMKTFAGLCPKHVAEHCERTGQRALLHIQQTKLELAETEGPQDKVTKLAIDVEGGFRSTPRTETVTEYSLSVYPAIQTKIPFDKLSGDLLIACTKVATSESAQRVEQLETGVSGWDGEAKLITKHVDLPQLNNGVKVPRSGWKCQAEGCELTENLWLNLTDGAIKCGRSQYIQEGVLSKGNNHMRQHYDNTGYPLVVKLGTITKDDADVFSYDEDESVRDPNLAKHLMHFDIDLQTVEKTEKSTLELELDLNQKWEWAMCQEDGANLELAYGPALTGMINIGSSCYMNSSIQMLLEVPDFRDAFGKNSSKIFSEIEGISSHEDFNCQTAKVFSCLLSGDYSKKGSEFNGIKPTQFKRVVGRGHYEFSTSKQQDAEEYIRYFLSKVDDNTATGESSAVDAVRFKIESRFMDCASRQVRYEQREEVILSLTVPLSSVQRNEVGEDGAPLRPTISFDQCLAATLSEQMIEDFRSPVTGKVGKATLTNRIATFPDFLLIHLQKFYVTESWAVKKMDVNVKIEEVIDLEAFRGRGKQPDEVLLPEDGTNSSSSIASPHVDAAFVETLCSMGFSSAAARRAVYMTKNVGIEQASDWLMGHLGDPDINEEHPDLVAKMHSMAQNATEAASVDELTALGFTRYQAGYALMQNGNNVNAAAEWLFANLDKVPAEQNSKAGEKIRSFRDGNAKYSLVGFISHMGSSPHSGHYVVHLKKGEMWYLFNDEKVAISQNPPSALAYIYLYKRL</sequence>
<keyword evidence="9 11" id="KW-0788">Thiol protease</keyword>
<dbReference type="InterPro" id="IPR001394">
    <property type="entry name" value="Peptidase_C19_UCH"/>
</dbReference>
<comment type="catalytic activity">
    <reaction evidence="1 11 15">
        <text>Thiol-dependent hydrolysis of ester, thioester, amide, peptide and isopeptide bonds formed by the C-terminal Gly of ubiquitin (a 76-residue protein attached to proteins as an intracellular targeting signal).</text>
        <dbReference type="EC" id="3.4.19.12"/>
    </reaction>
</comment>
<dbReference type="WBParaSite" id="TCNE_0001065401-mRNA-1">
    <property type="protein sequence ID" value="TCNE_0001065401-mRNA-1"/>
    <property type="gene ID" value="TCNE_0001065401"/>
</dbReference>
<dbReference type="PANTHER" id="PTHR24006">
    <property type="entry name" value="UBIQUITIN CARBOXYL-TERMINAL HYDROLASE"/>
    <property type="match status" value="1"/>
</dbReference>
<feature type="domain" description="UBA" evidence="16">
    <location>
        <begin position="609"/>
        <end position="650"/>
    </location>
</feature>
<evidence type="ECO:0000256" key="8">
    <source>
        <dbReference type="ARBA" id="ARBA00022801"/>
    </source>
</evidence>
<evidence type="ECO:0000256" key="15">
    <source>
        <dbReference type="RuleBase" id="RU366025"/>
    </source>
</evidence>
<evidence type="ECO:0000259" key="17">
    <source>
        <dbReference type="PROSITE" id="PS50235"/>
    </source>
</evidence>
<dbReference type="InterPro" id="IPR018200">
    <property type="entry name" value="USP_CS"/>
</dbReference>
<dbReference type="InterPro" id="IPR050164">
    <property type="entry name" value="Peptidase_C19"/>
</dbReference>
<keyword evidence="20" id="KW-1185">Reference proteome</keyword>
<dbReference type="PROSITE" id="PS00973">
    <property type="entry name" value="USP_2"/>
    <property type="match status" value="1"/>
</dbReference>
<feature type="binding site" evidence="13">
    <location>
        <position position="222"/>
    </location>
    <ligand>
        <name>Zn(2+)</name>
        <dbReference type="ChEBI" id="CHEBI:29105"/>
    </ligand>
</feature>
<feature type="binding site" evidence="13">
    <location>
        <position position="239"/>
    </location>
    <ligand>
        <name>Zn(2+)</name>
        <dbReference type="ChEBI" id="CHEBI:29105"/>
    </ligand>
</feature>
<dbReference type="SUPFAM" id="SSF54001">
    <property type="entry name" value="Cysteine proteinases"/>
    <property type="match status" value="1"/>
</dbReference>
<dbReference type="EC" id="3.4.19.12" evidence="11 15"/>
<dbReference type="PROSITE" id="PS50030">
    <property type="entry name" value="UBA"/>
    <property type="match status" value="2"/>
</dbReference>
<dbReference type="FunFam" id="3.30.40.10:FF:000026">
    <property type="entry name" value="Ubiquitin carboxyl-terminal hydrolase"/>
    <property type="match status" value="1"/>
</dbReference>
<dbReference type="CDD" id="cd14294">
    <property type="entry name" value="UBA1_UBP5_like"/>
    <property type="match status" value="1"/>
</dbReference>
<feature type="binding site" evidence="13">
    <location>
        <position position="205"/>
    </location>
    <ligand>
        <name>Zn(2+)</name>
        <dbReference type="ChEBI" id="CHEBI:29105"/>
    </ligand>
</feature>
<dbReference type="GO" id="GO:0008270">
    <property type="term" value="F:zinc ion binding"/>
    <property type="evidence" value="ECO:0007669"/>
    <property type="project" value="UniProtKB-UniRule"/>
</dbReference>
<dbReference type="Gene3D" id="3.30.40.10">
    <property type="entry name" value="Zinc/RING finger domain, C3HC4 (zinc finger)"/>
    <property type="match status" value="2"/>
</dbReference>
<evidence type="ECO:0000313" key="20">
    <source>
        <dbReference type="Proteomes" id="UP000050794"/>
    </source>
</evidence>
<dbReference type="InterPro" id="IPR028889">
    <property type="entry name" value="USP"/>
</dbReference>
<dbReference type="GO" id="GO:0005829">
    <property type="term" value="C:cytosol"/>
    <property type="evidence" value="ECO:0007669"/>
    <property type="project" value="TreeGrafter"/>
</dbReference>
<reference evidence="19 20" key="2">
    <citation type="submission" date="2018-11" db="EMBL/GenBank/DDBJ databases">
        <authorList>
            <consortium name="Pathogen Informatics"/>
        </authorList>
    </citation>
    <scope>NUCLEOTIDE SEQUENCE [LARGE SCALE GENOMIC DNA]</scope>
</reference>
<protein>
    <recommendedName>
        <fullName evidence="11 15">Ubiquitin carboxyl-terminal hydrolase</fullName>
        <ecNumber evidence="11 15">3.4.19.12</ecNumber>
    </recommendedName>
</protein>